<keyword evidence="2 6" id="KW-0479">Metal-binding</keyword>
<comment type="pathway">
    <text evidence="6">Amino-acid biosynthesis; L-methionine biosynthesis via salvage pathway; L-methionine from S-methyl-5-thio-alpha-D-ribose 1-phosphate: step 2/6.</text>
</comment>
<dbReference type="PANTHER" id="PTHR10640">
    <property type="entry name" value="METHYLTHIORIBULOSE-1-PHOSPHATE DEHYDRATASE"/>
    <property type="match status" value="1"/>
</dbReference>
<dbReference type="UniPathway" id="UPA00904">
    <property type="reaction ID" value="UER00875"/>
</dbReference>
<dbReference type="Proteomes" id="UP000008461">
    <property type="component" value="Chromosome"/>
</dbReference>
<dbReference type="SUPFAM" id="SSF53639">
    <property type="entry name" value="AraD/HMP-PK domain-like"/>
    <property type="match status" value="1"/>
</dbReference>
<dbReference type="KEGG" id="hhy:Halhy_5974"/>
<dbReference type="InterPro" id="IPR017714">
    <property type="entry name" value="MethylthioRu-1-P_deHdtase_MtnB"/>
</dbReference>
<proteinExistence type="inferred from homology"/>
<evidence type="ECO:0000256" key="6">
    <source>
        <dbReference type="HAMAP-Rule" id="MF_01677"/>
    </source>
</evidence>
<name>F4L0C4_HALH1</name>
<keyword evidence="4 6" id="KW-0486">Methionine biosynthesis</keyword>
<reference evidence="8 9" key="1">
    <citation type="journal article" date="2011" name="Stand. Genomic Sci.">
        <title>Complete genome sequence of Haliscomenobacter hydrossis type strain (O).</title>
        <authorList>
            <consortium name="US DOE Joint Genome Institute (JGI-PGF)"/>
            <person name="Daligault H."/>
            <person name="Lapidus A."/>
            <person name="Zeytun A."/>
            <person name="Nolan M."/>
            <person name="Lucas S."/>
            <person name="Del Rio T.G."/>
            <person name="Tice H."/>
            <person name="Cheng J.F."/>
            <person name="Tapia R."/>
            <person name="Han C."/>
            <person name="Goodwin L."/>
            <person name="Pitluck S."/>
            <person name="Liolios K."/>
            <person name="Pagani I."/>
            <person name="Ivanova N."/>
            <person name="Huntemann M."/>
            <person name="Mavromatis K."/>
            <person name="Mikhailova N."/>
            <person name="Pati A."/>
            <person name="Chen A."/>
            <person name="Palaniappan K."/>
            <person name="Land M."/>
            <person name="Hauser L."/>
            <person name="Brambilla E.M."/>
            <person name="Rohde M."/>
            <person name="Verbarg S."/>
            <person name="Goker M."/>
            <person name="Bristow J."/>
            <person name="Eisen J.A."/>
            <person name="Markowitz V."/>
            <person name="Hugenholtz P."/>
            <person name="Kyrpides N.C."/>
            <person name="Klenk H.P."/>
            <person name="Woyke T."/>
        </authorList>
    </citation>
    <scope>NUCLEOTIDE SEQUENCE [LARGE SCALE GENOMIC DNA]</scope>
    <source>
        <strain evidence="9">ATCC 27775 / DSM 1100 / LMG 10767 / O</strain>
    </source>
</reference>
<feature type="binding site" evidence="6">
    <location>
        <position position="92"/>
    </location>
    <ligand>
        <name>Zn(2+)</name>
        <dbReference type="ChEBI" id="CHEBI:29105"/>
    </ligand>
</feature>
<dbReference type="GO" id="GO:0005737">
    <property type="term" value="C:cytoplasm"/>
    <property type="evidence" value="ECO:0007669"/>
    <property type="project" value="UniProtKB-UniRule"/>
</dbReference>
<evidence type="ECO:0000256" key="5">
    <source>
        <dbReference type="ARBA" id="ARBA00023239"/>
    </source>
</evidence>
<dbReference type="RefSeq" id="WP_013768325.1">
    <property type="nucleotide sequence ID" value="NC_015510.1"/>
</dbReference>
<dbReference type="GO" id="GO:0019509">
    <property type="term" value="P:L-methionine salvage from methylthioadenosine"/>
    <property type="evidence" value="ECO:0007669"/>
    <property type="project" value="UniProtKB-UniRule"/>
</dbReference>
<reference key="2">
    <citation type="submission" date="2011-04" db="EMBL/GenBank/DDBJ databases">
        <title>Complete sequence of chromosome of Haliscomenobacter hydrossis DSM 1100.</title>
        <authorList>
            <consortium name="US DOE Joint Genome Institute (JGI-PGF)"/>
            <person name="Lucas S."/>
            <person name="Han J."/>
            <person name="Lapidus A."/>
            <person name="Bruce D."/>
            <person name="Goodwin L."/>
            <person name="Pitluck S."/>
            <person name="Peters L."/>
            <person name="Kyrpides N."/>
            <person name="Mavromatis K."/>
            <person name="Ivanova N."/>
            <person name="Ovchinnikova G."/>
            <person name="Pagani I."/>
            <person name="Daligault H."/>
            <person name="Detter J.C."/>
            <person name="Han C."/>
            <person name="Land M."/>
            <person name="Hauser L."/>
            <person name="Markowitz V."/>
            <person name="Cheng J.-F."/>
            <person name="Hugenholtz P."/>
            <person name="Woyke T."/>
            <person name="Wu D."/>
            <person name="Verbarg S."/>
            <person name="Frueling A."/>
            <person name="Brambilla E."/>
            <person name="Klenk H.-P."/>
            <person name="Eisen J.A."/>
        </authorList>
    </citation>
    <scope>NUCLEOTIDE SEQUENCE</scope>
    <source>
        <strain>DSM 1100</strain>
    </source>
</reference>
<dbReference type="NCBIfam" id="NF006672">
    <property type="entry name" value="PRK09220.1"/>
    <property type="match status" value="1"/>
</dbReference>
<dbReference type="EC" id="4.2.1.109" evidence="6"/>
<evidence type="ECO:0000256" key="2">
    <source>
        <dbReference type="ARBA" id="ARBA00022723"/>
    </source>
</evidence>
<feature type="domain" description="Class II aldolase/adducin N-terminal" evidence="7">
    <location>
        <begin position="5"/>
        <end position="196"/>
    </location>
</feature>
<comment type="similarity">
    <text evidence="6">Belongs to the aldolase class II family. MtnB subfamily.</text>
</comment>
<feature type="binding site" evidence="6">
    <location>
        <position position="94"/>
    </location>
    <ligand>
        <name>Zn(2+)</name>
        <dbReference type="ChEBI" id="CHEBI:29105"/>
    </ligand>
</feature>
<keyword evidence="5 6" id="KW-0456">Lyase</keyword>
<dbReference type="OrthoDB" id="9786287at2"/>
<keyword evidence="1 6" id="KW-0028">Amino-acid biosynthesis</keyword>
<gene>
    <name evidence="6" type="primary">mtnB</name>
    <name evidence="8" type="ordered locus">Halhy_5974</name>
</gene>
<dbReference type="HOGENOM" id="CLU_006033_4_1_10"/>
<dbReference type="Gene3D" id="3.40.225.10">
    <property type="entry name" value="Class II aldolase/adducin N-terminal domain"/>
    <property type="match status" value="1"/>
</dbReference>
<dbReference type="GO" id="GO:0046570">
    <property type="term" value="F:methylthioribulose 1-phosphate dehydratase activity"/>
    <property type="evidence" value="ECO:0007669"/>
    <property type="project" value="UniProtKB-UniRule"/>
</dbReference>
<comment type="catalytic activity">
    <reaction evidence="6">
        <text>5-(methylsulfanyl)-D-ribulose 1-phosphate = 5-methylsulfanyl-2,3-dioxopentyl phosphate + H2O</text>
        <dbReference type="Rhea" id="RHEA:15549"/>
        <dbReference type="ChEBI" id="CHEBI:15377"/>
        <dbReference type="ChEBI" id="CHEBI:58548"/>
        <dbReference type="ChEBI" id="CHEBI:58828"/>
        <dbReference type="EC" id="4.2.1.109"/>
    </reaction>
</comment>
<evidence type="ECO:0000256" key="4">
    <source>
        <dbReference type="ARBA" id="ARBA00023167"/>
    </source>
</evidence>
<comment type="function">
    <text evidence="6">Catalyzes the dehydration of methylthioribulose-1-phosphate (MTRu-1-P) into 2,3-diketo-5-methylthiopentyl-1-phosphate (DK-MTP-1-P).</text>
</comment>
<evidence type="ECO:0000256" key="1">
    <source>
        <dbReference type="ARBA" id="ARBA00022605"/>
    </source>
</evidence>
<dbReference type="NCBIfam" id="TIGR03328">
    <property type="entry name" value="salvage_mtnB"/>
    <property type="match status" value="1"/>
</dbReference>
<dbReference type="PANTHER" id="PTHR10640:SF7">
    <property type="entry name" value="METHYLTHIORIBULOSE-1-PHOSPHATE DEHYDRATASE"/>
    <property type="match status" value="1"/>
</dbReference>
<protein>
    <recommendedName>
        <fullName evidence="6">Methylthioribulose-1-phosphate dehydratase</fullName>
        <shortName evidence="6">MTRu-1-P dehydratase</shortName>
        <ecNumber evidence="6">4.2.1.109</ecNumber>
    </recommendedName>
</protein>
<dbReference type="SMART" id="SM01007">
    <property type="entry name" value="Aldolase_II"/>
    <property type="match status" value="1"/>
</dbReference>
<dbReference type="HAMAP" id="MF_01677">
    <property type="entry name" value="Salvage_MtnB"/>
    <property type="match status" value="1"/>
</dbReference>
<dbReference type="AlphaFoldDB" id="F4L0C4"/>
<dbReference type="InterPro" id="IPR036409">
    <property type="entry name" value="Aldolase_II/adducin_N_sf"/>
</dbReference>
<dbReference type="InterPro" id="IPR001303">
    <property type="entry name" value="Aldolase_II/adducin_N"/>
</dbReference>
<accession>F4L0C4</accession>
<sequence length="213" mass="24244">MDPRTEATEVIHFLHQKGWAPATSSNYSFRKTGQSNFYVSQSGIDKGAFTEAHFLQVDERGNPVQDTRKPSAETLLHCAIYRLFPAVHCVLHTHTVLNTIVSQFYQQQSYIELKDYEILKGFSGIKTHKVSVKIPIFANTQDIAALSIELEEFVQNQDPELKAFLIAGHGMYTWGATIADAKRHVEVVEFLLECEYLKLKLKRLREVEKVEGS</sequence>
<dbReference type="GO" id="GO:0008270">
    <property type="term" value="F:zinc ion binding"/>
    <property type="evidence" value="ECO:0007669"/>
    <property type="project" value="UniProtKB-UniRule"/>
</dbReference>
<dbReference type="Pfam" id="PF00596">
    <property type="entry name" value="Aldolase_II"/>
    <property type="match status" value="1"/>
</dbReference>
<comment type="cofactor">
    <cofactor evidence="6">
        <name>Zn(2+)</name>
        <dbReference type="ChEBI" id="CHEBI:29105"/>
    </cofactor>
    <text evidence="6">Binds 1 zinc ion per subunit.</text>
</comment>
<keyword evidence="3 6" id="KW-0862">Zinc</keyword>
<keyword evidence="9" id="KW-1185">Reference proteome</keyword>
<evidence type="ECO:0000256" key="3">
    <source>
        <dbReference type="ARBA" id="ARBA00022833"/>
    </source>
</evidence>
<dbReference type="STRING" id="760192.Halhy_5974"/>
<evidence type="ECO:0000313" key="9">
    <source>
        <dbReference type="Proteomes" id="UP000008461"/>
    </source>
</evidence>
<dbReference type="EMBL" id="CP002691">
    <property type="protein sequence ID" value="AEE53797.1"/>
    <property type="molecule type" value="Genomic_DNA"/>
</dbReference>
<dbReference type="eggNOG" id="COG0235">
    <property type="taxonomic scope" value="Bacteria"/>
</dbReference>
<organism evidence="8 9">
    <name type="scientific">Haliscomenobacter hydrossis (strain ATCC 27775 / DSM 1100 / LMG 10767 / O)</name>
    <dbReference type="NCBI Taxonomy" id="760192"/>
    <lineage>
        <taxon>Bacteria</taxon>
        <taxon>Pseudomonadati</taxon>
        <taxon>Bacteroidota</taxon>
        <taxon>Saprospiria</taxon>
        <taxon>Saprospirales</taxon>
        <taxon>Haliscomenobacteraceae</taxon>
        <taxon>Haliscomenobacter</taxon>
    </lineage>
</organism>
<evidence type="ECO:0000259" key="7">
    <source>
        <dbReference type="SMART" id="SM01007"/>
    </source>
</evidence>
<evidence type="ECO:0000313" key="8">
    <source>
        <dbReference type="EMBL" id="AEE53797.1"/>
    </source>
</evidence>